<feature type="compositionally biased region" description="Basic and acidic residues" evidence="1">
    <location>
        <begin position="311"/>
        <end position="320"/>
    </location>
</feature>
<evidence type="ECO:0000313" key="4">
    <source>
        <dbReference type="Proteomes" id="UP001236014"/>
    </source>
</evidence>
<proteinExistence type="predicted"/>
<organism evidence="3 4">
    <name type="scientific">Amycolatopsis carbonis</name>
    <dbReference type="NCBI Taxonomy" id="715471"/>
    <lineage>
        <taxon>Bacteria</taxon>
        <taxon>Bacillati</taxon>
        <taxon>Actinomycetota</taxon>
        <taxon>Actinomycetes</taxon>
        <taxon>Pseudonocardiales</taxon>
        <taxon>Pseudonocardiaceae</taxon>
        <taxon>Amycolatopsis</taxon>
    </lineage>
</organism>
<evidence type="ECO:0000256" key="1">
    <source>
        <dbReference type="SAM" id="MobiDB-lite"/>
    </source>
</evidence>
<protein>
    <submittedName>
        <fullName evidence="3">Zinc-binding dehydrogenase</fullName>
    </submittedName>
</protein>
<dbReference type="InterPro" id="IPR011032">
    <property type="entry name" value="GroES-like_sf"/>
</dbReference>
<dbReference type="Gene3D" id="3.40.50.720">
    <property type="entry name" value="NAD(P)-binding Rossmann-like Domain"/>
    <property type="match status" value="1"/>
</dbReference>
<dbReference type="InterPro" id="IPR036291">
    <property type="entry name" value="NAD(P)-bd_dom_sf"/>
</dbReference>
<dbReference type="PANTHER" id="PTHR43677">
    <property type="entry name" value="SHORT-CHAIN DEHYDROGENASE/REDUCTASE"/>
    <property type="match status" value="1"/>
</dbReference>
<dbReference type="SUPFAM" id="SSF50129">
    <property type="entry name" value="GroES-like"/>
    <property type="match status" value="1"/>
</dbReference>
<dbReference type="Pfam" id="PF00107">
    <property type="entry name" value="ADH_zinc_N"/>
    <property type="match status" value="1"/>
</dbReference>
<dbReference type="GO" id="GO:0016491">
    <property type="term" value="F:oxidoreductase activity"/>
    <property type="evidence" value="ECO:0007669"/>
    <property type="project" value="TreeGrafter"/>
</dbReference>
<keyword evidence="4" id="KW-1185">Reference proteome</keyword>
<dbReference type="SUPFAM" id="SSF51735">
    <property type="entry name" value="NAD(P)-binding Rossmann-fold domains"/>
    <property type="match status" value="1"/>
</dbReference>
<dbReference type="PANTHER" id="PTHR43677:SF4">
    <property type="entry name" value="QUINONE OXIDOREDUCTASE-LIKE PROTEIN 2"/>
    <property type="match status" value="1"/>
</dbReference>
<feature type="region of interest" description="Disordered" evidence="1">
    <location>
        <begin position="228"/>
        <end position="256"/>
    </location>
</feature>
<gene>
    <name evidence="3" type="ORF">QRX50_38085</name>
</gene>
<name>A0A9Y2MTT3_9PSEU</name>
<evidence type="ECO:0000313" key="3">
    <source>
        <dbReference type="EMBL" id="WIX77168.1"/>
    </source>
</evidence>
<dbReference type="Proteomes" id="UP001236014">
    <property type="component" value="Chromosome"/>
</dbReference>
<dbReference type="EMBL" id="CP127294">
    <property type="protein sequence ID" value="WIX77168.1"/>
    <property type="molecule type" value="Genomic_DNA"/>
</dbReference>
<feature type="domain" description="Alcohol dehydrogenase-like C-terminal" evidence="2">
    <location>
        <begin position="95"/>
        <end position="213"/>
    </location>
</feature>
<reference evidence="3 4" key="1">
    <citation type="submission" date="2023-06" db="EMBL/GenBank/DDBJ databases">
        <authorList>
            <person name="Oyuntsetseg B."/>
            <person name="Kim S.B."/>
        </authorList>
    </citation>
    <scope>NUCLEOTIDE SEQUENCE [LARGE SCALE GENOMIC DNA]</scope>
    <source>
        <strain evidence="3 4">2-15</strain>
    </source>
</reference>
<dbReference type="Gene3D" id="3.90.180.10">
    <property type="entry name" value="Medium-chain alcohol dehydrogenases, catalytic domain"/>
    <property type="match status" value="1"/>
</dbReference>
<dbReference type="InterPro" id="IPR051397">
    <property type="entry name" value="Zn-ADH-like_protein"/>
</dbReference>
<feature type="region of interest" description="Disordered" evidence="1">
    <location>
        <begin position="294"/>
        <end position="320"/>
    </location>
</feature>
<evidence type="ECO:0000259" key="2">
    <source>
        <dbReference type="Pfam" id="PF00107"/>
    </source>
</evidence>
<accession>A0A9Y2MTT3</accession>
<sequence length="320" mass="33784">MLGRDLVGRVAADAHGFRAGEWVWCNSLGHAGRQGAAAERAVVPADRLYRVPDGADPFAVVAMTHPAATAYLALVTFGRVLPGETVLVAGGGGNVGGALIELAAAAGARVFATAAAADLGHCRDLGAADAFDYRDERLPGKLASVGPVDLFVDTAGRNDREAAVRLLAWRGRIVLLAGARSRPVLPAGELYMHDRSVLGFAISNATVTELADAAAALNPRFAAGALCPRRVEHRTPRGRRGHPPPPGTRPGTRTRGAVDLVGKCPRRTQRVLRVPGRASDHIRATPRIARLRRVGVFRPPFPPRADSSVTDSKDQLRDGE</sequence>
<dbReference type="KEGG" id="acab:QRX50_38085"/>
<dbReference type="AlphaFoldDB" id="A0A9Y2MTT3"/>
<dbReference type="InterPro" id="IPR013149">
    <property type="entry name" value="ADH-like_C"/>
</dbReference>
<dbReference type="RefSeq" id="WP_285967910.1">
    <property type="nucleotide sequence ID" value="NZ_CP127294.1"/>
</dbReference>